<evidence type="ECO:0000256" key="3">
    <source>
        <dbReference type="ARBA" id="ARBA00022692"/>
    </source>
</evidence>
<feature type="transmembrane region" description="Helical" evidence="6">
    <location>
        <begin position="62"/>
        <end position="81"/>
    </location>
</feature>
<keyword evidence="8" id="KW-1185">Reference proteome</keyword>
<feature type="transmembrane region" description="Helical" evidence="6">
    <location>
        <begin position="93"/>
        <end position="113"/>
    </location>
</feature>
<name>A0A1M6TGR7_9AQUI</name>
<feature type="transmembrane region" description="Helical" evidence="6">
    <location>
        <begin position="6"/>
        <end position="25"/>
    </location>
</feature>
<dbReference type="PANTHER" id="PTHR30028">
    <property type="entry name" value="UPF0014 INNER MEMBRANE PROTEIN YBBM-RELATED"/>
    <property type="match status" value="1"/>
</dbReference>
<dbReference type="InterPro" id="IPR005226">
    <property type="entry name" value="UPF0014_fam"/>
</dbReference>
<evidence type="ECO:0000256" key="5">
    <source>
        <dbReference type="ARBA" id="ARBA00023136"/>
    </source>
</evidence>
<reference evidence="7 8" key="1">
    <citation type="submission" date="2016-11" db="EMBL/GenBank/DDBJ databases">
        <authorList>
            <person name="Jaros S."/>
            <person name="Januszkiewicz K."/>
            <person name="Wedrychowicz H."/>
        </authorList>
    </citation>
    <scope>NUCLEOTIDE SEQUENCE [LARGE SCALE GENOMIC DNA]</scope>
    <source>
        <strain evidence="7 8">DSM 19557</strain>
    </source>
</reference>
<evidence type="ECO:0000256" key="6">
    <source>
        <dbReference type="SAM" id="Phobius"/>
    </source>
</evidence>
<proteinExistence type="inferred from homology"/>
<dbReference type="AlphaFoldDB" id="A0A1M6TGR7"/>
<dbReference type="EMBL" id="LT670846">
    <property type="protein sequence ID" value="SHK56150.1"/>
    <property type="molecule type" value="Genomic_DNA"/>
</dbReference>
<keyword evidence="4 6" id="KW-1133">Transmembrane helix</keyword>
<dbReference type="Proteomes" id="UP000189810">
    <property type="component" value="Chromosome I"/>
</dbReference>
<gene>
    <name evidence="7" type="ORF">SAMN05444391_1455</name>
</gene>
<comment type="similarity">
    <text evidence="2">Belongs to the UPF0014 family.</text>
</comment>
<sequence>MADPVDYKLLLSYLLVLFVVLLSYKEKLGAEWHTLESSIRTTVQLLLIGHFLNFLLHIKGGFTTWMVLASMSVFGSFIASERLGLNVGFLRKFLIASVALNVSAGFVFLVVYLLGVVKHESIQTISLWGLVLGNSLSNVALAVERLKAETQLRRWEIEAMVALGAPLKLALKESMKKALHAAMLPKYNMLKSAGVVHIPGVGVGMILAGADPVSAMLYQVVVMYILLSVGFLTSFLVLNLSYRYVTL</sequence>
<dbReference type="OrthoDB" id="9791807at2"/>
<dbReference type="PANTHER" id="PTHR30028:SF0">
    <property type="entry name" value="PROTEIN ALUMINUM SENSITIVE 3"/>
    <property type="match status" value="1"/>
</dbReference>
<comment type="subcellular location">
    <subcellularLocation>
        <location evidence="1">Membrane</location>
        <topology evidence="1">Multi-pass membrane protein</topology>
    </subcellularLocation>
</comment>
<accession>A0A1M6TGR7</accession>
<feature type="transmembrane region" description="Helical" evidence="6">
    <location>
        <begin position="216"/>
        <end position="238"/>
    </location>
</feature>
<keyword evidence="3 6" id="KW-0812">Transmembrane</keyword>
<feature type="transmembrane region" description="Helical" evidence="6">
    <location>
        <begin position="125"/>
        <end position="143"/>
    </location>
</feature>
<organism evidence="7 8">
    <name type="scientific">Thermocrinis minervae</name>
    <dbReference type="NCBI Taxonomy" id="381751"/>
    <lineage>
        <taxon>Bacteria</taxon>
        <taxon>Pseudomonadati</taxon>
        <taxon>Aquificota</taxon>
        <taxon>Aquificia</taxon>
        <taxon>Aquificales</taxon>
        <taxon>Aquificaceae</taxon>
        <taxon>Thermocrinis</taxon>
    </lineage>
</organism>
<evidence type="ECO:0000256" key="2">
    <source>
        <dbReference type="ARBA" id="ARBA00005268"/>
    </source>
</evidence>
<dbReference type="STRING" id="381751.SAMN05444391_1455"/>
<keyword evidence="5 6" id="KW-0472">Membrane</keyword>
<protein>
    <submittedName>
        <fullName evidence="7">Putative ABC transport system permease protein</fullName>
    </submittedName>
</protein>
<dbReference type="Pfam" id="PF03649">
    <property type="entry name" value="UPF0014"/>
    <property type="match status" value="1"/>
</dbReference>
<dbReference type="RefSeq" id="WP_079654535.1">
    <property type="nucleotide sequence ID" value="NZ_LT670846.1"/>
</dbReference>
<evidence type="ECO:0000256" key="1">
    <source>
        <dbReference type="ARBA" id="ARBA00004141"/>
    </source>
</evidence>
<dbReference type="GO" id="GO:0005886">
    <property type="term" value="C:plasma membrane"/>
    <property type="evidence" value="ECO:0007669"/>
    <property type="project" value="TreeGrafter"/>
</dbReference>
<evidence type="ECO:0000313" key="8">
    <source>
        <dbReference type="Proteomes" id="UP000189810"/>
    </source>
</evidence>
<feature type="transmembrane region" description="Helical" evidence="6">
    <location>
        <begin position="193"/>
        <end position="210"/>
    </location>
</feature>
<evidence type="ECO:0000313" key="7">
    <source>
        <dbReference type="EMBL" id="SHK56150.1"/>
    </source>
</evidence>
<evidence type="ECO:0000256" key="4">
    <source>
        <dbReference type="ARBA" id="ARBA00022989"/>
    </source>
</evidence>